<dbReference type="EMBL" id="ML977566">
    <property type="protein sequence ID" value="KAF2004642.1"/>
    <property type="molecule type" value="Genomic_DNA"/>
</dbReference>
<dbReference type="InterPro" id="IPR056632">
    <property type="entry name" value="DUF7730"/>
</dbReference>
<sequence length="294" mass="34385">MKRLGKKQTVNSQHESLFFKLPGELRNMIYDLVVTDAAIHIFYKKETEKLCAYRCMRPPTWQVYRGHDGCLLSRHFFEGDSSFYRNYDPRVGVLPLLRTCRMIYTELIPIVYSKPTFMFSSFNHFLLFTSSILPSRFSSLQSIHFERHGRNAQPKARPFENAFYEPLLYRPRPEPIPMRNPILPSLSQANGPMTAHLGVSVWWATCKVLQRLPGLKRLRVDIEWPMCLSQPQSQRHGLTSVAERIYRDIVDGFVMLAEGREREEAREIIEVYWDSFPTPADGEEWARLGFMKVC</sequence>
<evidence type="ECO:0000313" key="3">
    <source>
        <dbReference type="Proteomes" id="UP000799779"/>
    </source>
</evidence>
<evidence type="ECO:0000259" key="1">
    <source>
        <dbReference type="Pfam" id="PF24864"/>
    </source>
</evidence>
<organism evidence="2 3">
    <name type="scientific">Amniculicola lignicola CBS 123094</name>
    <dbReference type="NCBI Taxonomy" id="1392246"/>
    <lineage>
        <taxon>Eukaryota</taxon>
        <taxon>Fungi</taxon>
        <taxon>Dikarya</taxon>
        <taxon>Ascomycota</taxon>
        <taxon>Pezizomycotina</taxon>
        <taxon>Dothideomycetes</taxon>
        <taxon>Pleosporomycetidae</taxon>
        <taxon>Pleosporales</taxon>
        <taxon>Amniculicolaceae</taxon>
        <taxon>Amniculicola</taxon>
    </lineage>
</organism>
<proteinExistence type="predicted"/>
<keyword evidence="3" id="KW-1185">Reference proteome</keyword>
<dbReference type="Pfam" id="PF24864">
    <property type="entry name" value="DUF7730"/>
    <property type="match status" value="1"/>
</dbReference>
<dbReference type="Proteomes" id="UP000799779">
    <property type="component" value="Unassembled WGS sequence"/>
</dbReference>
<accession>A0A6A5WSH9</accession>
<feature type="domain" description="DUF7730" evidence="1">
    <location>
        <begin position="12"/>
        <end position="223"/>
    </location>
</feature>
<dbReference type="AlphaFoldDB" id="A0A6A5WSH9"/>
<dbReference type="PANTHER" id="PTHR38790">
    <property type="entry name" value="2EXR DOMAIN-CONTAINING PROTEIN-RELATED"/>
    <property type="match status" value="1"/>
</dbReference>
<gene>
    <name evidence="2" type="ORF">P154DRAFT_571857</name>
</gene>
<evidence type="ECO:0000313" key="2">
    <source>
        <dbReference type="EMBL" id="KAF2004642.1"/>
    </source>
</evidence>
<dbReference type="OrthoDB" id="3801532at2759"/>
<protein>
    <recommendedName>
        <fullName evidence="1">DUF7730 domain-containing protein</fullName>
    </recommendedName>
</protein>
<name>A0A6A5WSH9_9PLEO</name>
<reference evidence="2" key="1">
    <citation type="journal article" date="2020" name="Stud. Mycol.">
        <title>101 Dothideomycetes genomes: a test case for predicting lifestyles and emergence of pathogens.</title>
        <authorList>
            <person name="Haridas S."/>
            <person name="Albert R."/>
            <person name="Binder M."/>
            <person name="Bloem J."/>
            <person name="Labutti K."/>
            <person name="Salamov A."/>
            <person name="Andreopoulos B."/>
            <person name="Baker S."/>
            <person name="Barry K."/>
            <person name="Bills G."/>
            <person name="Bluhm B."/>
            <person name="Cannon C."/>
            <person name="Castanera R."/>
            <person name="Culley D."/>
            <person name="Daum C."/>
            <person name="Ezra D."/>
            <person name="Gonzalez J."/>
            <person name="Henrissat B."/>
            <person name="Kuo A."/>
            <person name="Liang C."/>
            <person name="Lipzen A."/>
            <person name="Lutzoni F."/>
            <person name="Magnuson J."/>
            <person name="Mondo S."/>
            <person name="Nolan M."/>
            <person name="Ohm R."/>
            <person name="Pangilinan J."/>
            <person name="Park H.-J."/>
            <person name="Ramirez L."/>
            <person name="Alfaro M."/>
            <person name="Sun H."/>
            <person name="Tritt A."/>
            <person name="Yoshinaga Y."/>
            <person name="Zwiers L.-H."/>
            <person name="Turgeon B."/>
            <person name="Goodwin S."/>
            <person name="Spatafora J."/>
            <person name="Crous P."/>
            <person name="Grigoriev I."/>
        </authorList>
    </citation>
    <scope>NUCLEOTIDE SEQUENCE</scope>
    <source>
        <strain evidence="2">CBS 123094</strain>
    </source>
</reference>